<dbReference type="Proteomes" id="UP000255167">
    <property type="component" value="Unassembled WGS sequence"/>
</dbReference>
<evidence type="ECO:0000313" key="1">
    <source>
        <dbReference type="EMBL" id="STW46319.1"/>
    </source>
</evidence>
<name>A0A378FR62_KLEPN</name>
<proteinExistence type="predicted"/>
<evidence type="ECO:0000313" key="2">
    <source>
        <dbReference type="Proteomes" id="UP000255167"/>
    </source>
</evidence>
<dbReference type="EMBL" id="UGNC01000005">
    <property type="protein sequence ID" value="STW46319.1"/>
    <property type="molecule type" value="Genomic_DNA"/>
</dbReference>
<gene>
    <name evidence="1" type="primary">hyfA</name>
    <name evidence="1" type="ORF">NCTC9617_02830</name>
</gene>
<dbReference type="AlphaFoldDB" id="A0A378FR62"/>
<dbReference type="GO" id="GO:0016491">
    <property type="term" value="F:oxidoreductase activity"/>
    <property type="evidence" value="ECO:0007669"/>
    <property type="project" value="UniProtKB-KW"/>
</dbReference>
<sequence>MRKLQTVRHCLPVRAIEFSGSRPLDIPANANTRLAPPAPPAPARVSSLLDWVPGVRAIAVKCDLCHFDDQGPACVRTCPTNALMLVDSRDIAQASKRKRQLTFNTDLGDLSLFQAQQGERE</sequence>
<accession>A0A378FR62</accession>
<protein>
    <submittedName>
        <fullName evidence="1">Formate hydrogenlyase subunit 2</fullName>
        <ecNumber evidence="1">1.-.-.-</ecNumber>
    </submittedName>
</protein>
<dbReference type="SUPFAM" id="SSF54862">
    <property type="entry name" value="4Fe-4S ferredoxins"/>
    <property type="match status" value="1"/>
</dbReference>
<keyword evidence="1" id="KW-0456">Lyase</keyword>
<organism evidence="1 2">
    <name type="scientific">Klebsiella pneumoniae</name>
    <dbReference type="NCBI Taxonomy" id="573"/>
    <lineage>
        <taxon>Bacteria</taxon>
        <taxon>Pseudomonadati</taxon>
        <taxon>Pseudomonadota</taxon>
        <taxon>Gammaproteobacteria</taxon>
        <taxon>Enterobacterales</taxon>
        <taxon>Enterobacteriaceae</taxon>
        <taxon>Klebsiella/Raoultella group</taxon>
        <taxon>Klebsiella</taxon>
        <taxon>Klebsiella pneumoniae complex</taxon>
    </lineage>
</organism>
<dbReference type="GO" id="GO:0016829">
    <property type="term" value="F:lyase activity"/>
    <property type="evidence" value="ECO:0007669"/>
    <property type="project" value="UniProtKB-KW"/>
</dbReference>
<dbReference type="Gene3D" id="3.30.70.20">
    <property type="match status" value="1"/>
</dbReference>
<keyword evidence="1" id="KW-0560">Oxidoreductase</keyword>
<dbReference type="EC" id="1.-.-.-" evidence="1"/>
<reference evidence="1 2" key="1">
    <citation type="submission" date="2018-06" db="EMBL/GenBank/DDBJ databases">
        <authorList>
            <consortium name="Pathogen Informatics"/>
            <person name="Doyle S."/>
        </authorList>
    </citation>
    <scope>NUCLEOTIDE SEQUENCE [LARGE SCALE GENOMIC DNA]</scope>
    <source>
        <strain evidence="1 2">NCTC9617</strain>
    </source>
</reference>